<comment type="caution">
    <text evidence="2">The sequence shown here is derived from an EMBL/GenBank/DDBJ whole genome shotgun (WGS) entry which is preliminary data.</text>
</comment>
<dbReference type="Proteomes" id="UP001240236">
    <property type="component" value="Unassembled WGS sequence"/>
</dbReference>
<dbReference type="AlphaFoldDB" id="A0AAE3VWN0"/>
<keyword evidence="1" id="KW-1133">Transmembrane helix</keyword>
<sequence length="147" mass="15672">MENDAAAQLAAINEARSTLADRLVTPWWYHPVLGLAAAGFIVGYGFGNVVVRLATAVLFVLVCLGLMRAYKRLTGVWISGFDAGRASRWAKTTGAIVGVTGITAWAIGAYTDLDWLIWCAAAVAFAVTVVLGRRYDVALRAQLRAGA</sequence>
<dbReference type="RefSeq" id="WP_307236141.1">
    <property type="nucleotide sequence ID" value="NZ_JAUSUZ010000001.1"/>
</dbReference>
<feature type="transmembrane region" description="Helical" evidence="1">
    <location>
        <begin position="27"/>
        <end position="47"/>
    </location>
</feature>
<evidence type="ECO:0000313" key="3">
    <source>
        <dbReference type="Proteomes" id="UP001240236"/>
    </source>
</evidence>
<feature type="transmembrane region" description="Helical" evidence="1">
    <location>
        <begin position="53"/>
        <end position="70"/>
    </location>
</feature>
<accession>A0AAE3VWN0</accession>
<evidence type="ECO:0000256" key="1">
    <source>
        <dbReference type="SAM" id="Phobius"/>
    </source>
</evidence>
<protein>
    <submittedName>
        <fullName evidence="2">Uncharacterized protein</fullName>
    </submittedName>
</protein>
<dbReference type="EMBL" id="JAUSUZ010000001">
    <property type="protein sequence ID" value="MDQ0364604.1"/>
    <property type="molecule type" value="Genomic_DNA"/>
</dbReference>
<keyword evidence="1" id="KW-0812">Transmembrane</keyword>
<feature type="transmembrane region" description="Helical" evidence="1">
    <location>
        <begin position="115"/>
        <end position="132"/>
    </location>
</feature>
<name>A0AAE3VWN0_9ACTN</name>
<evidence type="ECO:0000313" key="2">
    <source>
        <dbReference type="EMBL" id="MDQ0364604.1"/>
    </source>
</evidence>
<organism evidence="2 3">
    <name type="scientific">Catenuloplanes indicus</name>
    <dbReference type="NCBI Taxonomy" id="137267"/>
    <lineage>
        <taxon>Bacteria</taxon>
        <taxon>Bacillati</taxon>
        <taxon>Actinomycetota</taxon>
        <taxon>Actinomycetes</taxon>
        <taxon>Micromonosporales</taxon>
        <taxon>Micromonosporaceae</taxon>
        <taxon>Catenuloplanes</taxon>
    </lineage>
</organism>
<keyword evidence="1" id="KW-0472">Membrane</keyword>
<feature type="transmembrane region" description="Helical" evidence="1">
    <location>
        <begin position="90"/>
        <end position="109"/>
    </location>
</feature>
<gene>
    <name evidence="2" type="ORF">J2S42_001273</name>
</gene>
<proteinExistence type="predicted"/>
<keyword evidence="3" id="KW-1185">Reference proteome</keyword>
<reference evidence="2 3" key="1">
    <citation type="submission" date="2023-07" db="EMBL/GenBank/DDBJ databases">
        <title>Sequencing the genomes of 1000 actinobacteria strains.</title>
        <authorList>
            <person name="Klenk H.-P."/>
        </authorList>
    </citation>
    <scope>NUCLEOTIDE SEQUENCE [LARGE SCALE GENOMIC DNA]</scope>
    <source>
        <strain evidence="2 3">DSM 44709</strain>
    </source>
</reference>